<accession>A0A193BRP4</accession>
<proteinExistence type="predicted"/>
<name>A0A193BRP4_AMYOR</name>
<evidence type="ECO:0000256" key="1">
    <source>
        <dbReference type="SAM" id="MobiDB-lite"/>
    </source>
</evidence>
<evidence type="ECO:0000256" key="2">
    <source>
        <dbReference type="SAM" id="Phobius"/>
    </source>
</evidence>
<keyword evidence="2" id="KW-0812">Transmembrane</keyword>
<feature type="region of interest" description="Disordered" evidence="1">
    <location>
        <begin position="1"/>
        <end position="39"/>
    </location>
</feature>
<dbReference type="AlphaFoldDB" id="A0A193BRP4"/>
<keyword evidence="2" id="KW-1133">Transmembrane helix</keyword>
<dbReference type="RefSeq" id="WP_052675062.1">
    <property type="nucleotide sequence ID" value="NZ_CP016174.1"/>
</dbReference>
<dbReference type="KEGG" id="aori:SD37_03820"/>
<keyword evidence="4" id="KW-1185">Reference proteome</keyword>
<evidence type="ECO:0000313" key="4">
    <source>
        <dbReference type="Proteomes" id="UP000093695"/>
    </source>
</evidence>
<sequence>MTTTPTGGTPEYDPFNPPAPPPSTLPSMPEAGPPTPFPKPRPLSVAARVAIVVGVVAALGLGSLAAWGITQTGRFTSVEAGKCLYLTDEAGGSQSYTTASCTSSRATFRVDEVRTGSAECRGADYVQFELYGDSTSRKAQKTLCLALNVETGDCLRDVVHETRIAKVRCTDITAEARVLVMRGSSESVCSSEDTALHYTGPPERTVCLRPTGENI</sequence>
<feature type="transmembrane region" description="Helical" evidence="2">
    <location>
        <begin position="45"/>
        <end position="67"/>
    </location>
</feature>
<organism evidence="3 4">
    <name type="scientific">Amycolatopsis orientalis</name>
    <name type="common">Nocardia orientalis</name>
    <dbReference type="NCBI Taxonomy" id="31958"/>
    <lineage>
        <taxon>Bacteria</taxon>
        <taxon>Bacillati</taxon>
        <taxon>Actinomycetota</taxon>
        <taxon>Actinomycetes</taxon>
        <taxon>Pseudonocardiales</taxon>
        <taxon>Pseudonocardiaceae</taxon>
        <taxon>Amycolatopsis</taxon>
    </lineage>
</organism>
<dbReference type="Proteomes" id="UP000093695">
    <property type="component" value="Chromosome"/>
</dbReference>
<evidence type="ECO:0000313" key="3">
    <source>
        <dbReference type="EMBL" id="ANN14867.1"/>
    </source>
</evidence>
<gene>
    <name evidence="3" type="ORF">SD37_03820</name>
</gene>
<feature type="compositionally biased region" description="Pro residues" evidence="1">
    <location>
        <begin position="15"/>
        <end position="24"/>
    </location>
</feature>
<reference evidence="3 4" key="1">
    <citation type="journal article" date="2015" name="Genome Announc.">
        <title>Draft Genome Sequence of Norvancomycin-Producing Strain Amycolatopsis orientalis CPCC200066.</title>
        <authorList>
            <person name="Lei X."/>
            <person name="Yuan F."/>
            <person name="Shi Y."/>
            <person name="Li X."/>
            <person name="Wang L."/>
            <person name="Hong B."/>
        </authorList>
    </citation>
    <scope>NUCLEOTIDE SEQUENCE [LARGE SCALE GENOMIC DNA]</scope>
    <source>
        <strain evidence="3 4">B-37</strain>
    </source>
</reference>
<keyword evidence="2" id="KW-0472">Membrane</keyword>
<protein>
    <submittedName>
        <fullName evidence="3">Uncharacterized protein</fullName>
    </submittedName>
</protein>
<dbReference type="EMBL" id="CP016174">
    <property type="protein sequence ID" value="ANN14867.1"/>
    <property type="molecule type" value="Genomic_DNA"/>
</dbReference>